<feature type="non-terminal residue" evidence="5">
    <location>
        <position position="273"/>
    </location>
</feature>
<proteinExistence type="predicted"/>
<gene>
    <name evidence="5" type="ORF">MPEBLZ_03406</name>
</gene>
<dbReference type="GO" id="GO:0051301">
    <property type="term" value="P:cell division"/>
    <property type="evidence" value="ECO:0007669"/>
    <property type="project" value="UniProtKB-KW"/>
</dbReference>
<accession>A0A0P8A1Z6</accession>
<organism evidence="5 6">
    <name type="scientific">Candidatus Methanoperedens nitratireducens</name>
    <dbReference type="NCBI Taxonomy" id="1392998"/>
    <lineage>
        <taxon>Archaea</taxon>
        <taxon>Methanobacteriati</taxon>
        <taxon>Methanobacteriota</taxon>
        <taxon>Stenosarchaea group</taxon>
        <taxon>Methanomicrobia</taxon>
        <taxon>Methanosarcinales</taxon>
        <taxon>ANME-2 cluster</taxon>
        <taxon>Candidatus Methanoperedentaceae</taxon>
        <taxon>Candidatus Methanoperedens</taxon>
    </lineage>
</organism>
<dbReference type="Pfam" id="PF02616">
    <property type="entry name" value="SMC_ScpA"/>
    <property type="match status" value="1"/>
</dbReference>
<evidence type="ECO:0000256" key="1">
    <source>
        <dbReference type="ARBA" id="ARBA00022490"/>
    </source>
</evidence>
<sequence length="273" mass="31339">MTLEELLTELKKAEAFEKKRLNRVDNKKDEIRATLEDVLSVAHDEDIESRIGKMRLILNELLEKQKSIKFSDLSSPLDRTGMLMAYLAILFLATRKEIWIEQEEFFGEIFISRGSIMSGDKEILEAALFASGEPLDIGQLKNLVRGKNVRELLRQLADEYIARDSAIEIKEMDSRFIMQVKPEFAEKVRSIAPKELRSPVLRTLAMIAYHQPITVAELVDRRGPATYDHVRELEESGFISAVQHGRTRLLATTQRFAEYFNLESGDPEAIKRK</sequence>
<evidence type="ECO:0000313" key="5">
    <source>
        <dbReference type="EMBL" id="KPQ42044.1"/>
    </source>
</evidence>
<dbReference type="Gene3D" id="1.10.10.10">
    <property type="entry name" value="Winged helix-like DNA-binding domain superfamily/Winged helix DNA-binding domain"/>
    <property type="match status" value="2"/>
</dbReference>
<evidence type="ECO:0000256" key="2">
    <source>
        <dbReference type="ARBA" id="ARBA00022618"/>
    </source>
</evidence>
<evidence type="ECO:0000313" key="6">
    <source>
        <dbReference type="Proteomes" id="UP000050360"/>
    </source>
</evidence>
<dbReference type="InterPro" id="IPR036390">
    <property type="entry name" value="WH_DNA-bd_sf"/>
</dbReference>
<dbReference type="Proteomes" id="UP000050360">
    <property type="component" value="Unassembled WGS sequence"/>
</dbReference>
<keyword evidence="1" id="KW-0963">Cytoplasm</keyword>
<name>A0A0P8A1Z6_9EURY</name>
<dbReference type="PANTHER" id="PTHR34298:SF2">
    <property type="entry name" value="SEGREGATION AND CONDENSATION PROTEIN B"/>
    <property type="match status" value="1"/>
</dbReference>
<evidence type="ECO:0000256" key="3">
    <source>
        <dbReference type="ARBA" id="ARBA00022829"/>
    </source>
</evidence>
<keyword evidence="3" id="KW-0159">Chromosome partition</keyword>
<dbReference type="GO" id="GO:0051304">
    <property type="term" value="P:chromosome separation"/>
    <property type="evidence" value="ECO:0007669"/>
    <property type="project" value="InterPro"/>
</dbReference>
<dbReference type="PANTHER" id="PTHR34298">
    <property type="entry name" value="SEGREGATION AND CONDENSATION PROTEIN B"/>
    <property type="match status" value="1"/>
</dbReference>
<dbReference type="Gene3D" id="1.10.10.580">
    <property type="entry name" value="Structural maintenance of chromosome 1. Chain E"/>
    <property type="match status" value="1"/>
</dbReference>
<reference evidence="5 6" key="1">
    <citation type="submission" date="2015-09" db="EMBL/GenBank/DDBJ databases">
        <title>A metagenomics-based metabolic model of nitrate-dependent anaerobic oxidation of methane by Methanoperedens-like archaea.</title>
        <authorList>
            <person name="Arshad A."/>
            <person name="Speth D.R."/>
            <person name="De Graaf R.M."/>
            <person name="Op Den Camp H.J."/>
            <person name="Jetten M.S."/>
            <person name="Welte C.U."/>
        </authorList>
    </citation>
    <scope>NUCLEOTIDE SEQUENCE [LARGE SCALE GENOMIC DNA]</scope>
</reference>
<comment type="caution">
    <text evidence="5">The sequence shown here is derived from an EMBL/GenBank/DDBJ whole genome shotgun (WGS) entry which is preliminary data.</text>
</comment>
<dbReference type="InterPro" id="IPR003768">
    <property type="entry name" value="ScpA"/>
</dbReference>
<dbReference type="InterPro" id="IPR036388">
    <property type="entry name" value="WH-like_DNA-bd_sf"/>
</dbReference>
<dbReference type="InterPro" id="IPR005234">
    <property type="entry name" value="ScpB_csome_segregation"/>
</dbReference>
<keyword evidence="4" id="KW-0131">Cell cycle</keyword>
<evidence type="ECO:0000256" key="4">
    <source>
        <dbReference type="ARBA" id="ARBA00023306"/>
    </source>
</evidence>
<dbReference type="NCBIfam" id="TIGR00281">
    <property type="entry name" value="SMC-Scp complex subunit ScpB"/>
    <property type="match status" value="1"/>
</dbReference>
<protein>
    <submittedName>
        <fullName evidence="5">Condensin subunit ScpB</fullName>
    </submittedName>
</protein>
<dbReference type="InterPro" id="IPR023093">
    <property type="entry name" value="ScpA-like_C"/>
</dbReference>
<dbReference type="SUPFAM" id="SSF46785">
    <property type="entry name" value="Winged helix' DNA-binding domain"/>
    <property type="match status" value="3"/>
</dbReference>
<dbReference type="AlphaFoldDB" id="A0A0P8A1Z6"/>
<keyword evidence="2" id="KW-0132">Cell division</keyword>
<dbReference type="Pfam" id="PF04079">
    <property type="entry name" value="SMC_ScpB"/>
    <property type="match status" value="1"/>
</dbReference>
<dbReference type="EMBL" id="LKCM01000271">
    <property type="protein sequence ID" value="KPQ42044.1"/>
    <property type="molecule type" value="Genomic_DNA"/>
</dbReference>